<dbReference type="Proteomes" id="UP000003477">
    <property type="component" value="Unassembled WGS sequence"/>
</dbReference>
<sequence length="876" mass="101485">MEIVKQLKQIVIILLVFAVVNLCLLSFQSYQMTKDGRVVNFSGIVRGASQKLVKNELSNYPKDQEIEKINAIIQGLIKGDKTLDLPLVKNKIFQVKISIVQEKWTDLKAEIIAFREGKSTKQQLLQISEDFWIVTNDATFAAENTASSHIQSLRKLYLVLFLINLTVLTFVWKINKKISLNIKDRIRAEISLKSSEEKFQQLANNINEVFWMTDINFREIIYVSPAYEKIWGKTCESLYLDINQWKNSIYPQDVSFFDRVLENFLINQEETFDLEYRILSSDNQIYWIHHRGFLIKNIENQAYRIAGIAEDITQKKNIEICLREELKQTILLQTITKKIRASLEIETILNNTAHILAIKMKIDSCLIYTYIGDDQFQLNLIGTNINKNIRHYDFLNQLDKDDSYLKRIIDEDKAVVINKIEEEPLLISNQHLLQAENIKSLLTIRTSYKQNINGVIELHQYDKIHNWQPKDIKLIEAVASQLGIAIAQANLLAENKKQLEKLNQQNIQLQEKSKQAEAANKAKTNFLANMSHEIRTPLNAILGFSDLLSQKIIDPENVNHLQSIIFSSNNLLALINDIFELIRLESGIVKVESETVNLTEIIRQIYYKFSEKANQKNIKLIVNLNKNIPDILEFDKLKLYQIINNLLSNAIKFTKLGSVKVDVWANYFQSDLKTRQENCSIVIRIKDTGIGISQEKQKIIFDRFTQVSQETNREYEGIGLGLTLTQKMIQLLEGNLKLESELEKGTTITVTLPHLNIIQLSNQKALNLITETQLTTQEQKNIGQQKKISLEQLSELLERLYDYQEKSWPKLQQTLSTREIKNFISLLLDWGQTYQSLELLNYAKEISKALEELDLETLSQLIDQFPELRNTLLNQF</sequence>
<dbReference type="CDD" id="cd00082">
    <property type="entry name" value="HisKA"/>
    <property type="match status" value="1"/>
</dbReference>
<feature type="coiled-coil region" evidence="15">
    <location>
        <begin position="485"/>
        <end position="522"/>
    </location>
</feature>
<feature type="transmembrane region" description="Helical" evidence="16">
    <location>
        <begin position="6"/>
        <end position="27"/>
    </location>
</feature>
<dbReference type="PROSITE" id="PS50112">
    <property type="entry name" value="PAS"/>
    <property type="match status" value="1"/>
</dbReference>
<evidence type="ECO:0000256" key="9">
    <source>
        <dbReference type="ARBA" id="ARBA00022777"/>
    </source>
</evidence>
<dbReference type="PRINTS" id="PR00344">
    <property type="entry name" value="BCTRLSENSOR"/>
</dbReference>
<dbReference type="GO" id="GO:0005886">
    <property type="term" value="C:plasma membrane"/>
    <property type="evidence" value="ECO:0007669"/>
    <property type="project" value="TreeGrafter"/>
</dbReference>
<dbReference type="InterPro" id="IPR013655">
    <property type="entry name" value="PAS_fold_3"/>
</dbReference>
<dbReference type="Gene3D" id="3.30.450.20">
    <property type="entry name" value="PAS domain"/>
    <property type="match status" value="1"/>
</dbReference>
<keyword evidence="7 16" id="KW-0812">Transmembrane</keyword>
<dbReference type="Pfam" id="PF08447">
    <property type="entry name" value="PAS_3"/>
    <property type="match status" value="1"/>
</dbReference>
<dbReference type="InterPro" id="IPR005467">
    <property type="entry name" value="His_kinase_dom"/>
</dbReference>
<evidence type="ECO:0000256" key="12">
    <source>
        <dbReference type="ARBA" id="ARBA00023012"/>
    </source>
</evidence>
<dbReference type="PROSITE" id="PS50109">
    <property type="entry name" value="HIS_KIN"/>
    <property type="match status" value="1"/>
</dbReference>
<comment type="similarity">
    <text evidence="3">In the N-terminal section; belongs to the phytochrome family.</text>
</comment>
<organism evidence="20 21">
    <name type="scientific">Crocosphaera watsonii WH 0003</name>
    <dbReference type="NCBI Taxonomy" id="423471"/>
    <lineage>
        <taxon>Bacteria</taxon>
        <taxon>Bacillati</taxon>
        <taxon>Cyanobacteriota</taxon>
        <taxon>Cyanophyceae</taxon>
        <taxon>Oscillatoriophycideae</taxon>
        <taxon>Chroococcales</taxon>
        <taxon>Aphanothecaceae</taxon>
        <taxon>Crocosphaera</taxon>
    </lineage>
</organism>
<comment type="catalytic activity">
    <reaction evidence="1">
        <text>ATP + protein L-histidine = ADP + protein N-phospho-L-histidine.</text>
        <dbReference type="EC" id="2.7.13.3"/>
    </reaction>
</comment>
<feature type="domain" description="Histidine kinase" evidence="17">
    <location>
        <begin position="529"/>
        <end position="756"/>
    </location>
</feature>
<dbReference type="InterPro" id="IPR000700">
    <property type="entry name" value="PAS-assoc_C"/>
</dbReference>
<evidence type="ECO:0000256" key="5">
    <source>
        <dbReference type="ARBA" id="ARBA00022553"/>
    </source>
</evidence>
<dbReference type="SUPFAM" id="SSF47384">
    <property type="entry name" value="Homodimeric domain of signal transducing histidine kinase"/>
    <property type="match status" value="1"/>
</dbReference>
<dbReference type="InterPro" id="IPR001610">
    <property type="entry name" value="PAC"/>
</dbReference>
<dbReference type="SUPFAM" id="SSF55785">
    <property type="entry name" value="PYP-like sensor domain (PAS domain)"/>
    <property type="match status" value="1"/>
</dbReference>
<keyword evidence="11 16" id="KW-1133">Transmembrane helix</keyword>
<dbReference type="InterPro" id="IPR000014">
    <property type="entry name" value="PAS"/>
</dbReference>
<feature type="transmembrane region" description="Helical" evidence="16">
    <location>
        <begin position="156"/>
        <end position="174"/>
    </location>
</feature>
<dbReference type="Pfam" id="PF02518">
    <property type="entry name" value="HATPase_c"/>
    <property type="match status" value="1"/>
</dbReference>
<protein>
    <recommendedName>
        <fullName evidence="14">Circadian input-output histidine kinase CikA</fullName>
        <ecNumber evidence="4">2.7.13.3</ecNumber>
    </recommendedName>
</protein>
<evidence type="ECO:0000256" key="3">
    <source>
        <dbReference type="ARBA" id="ARBA00006402"/>
    </source>
</evidence>
<dbReference type="PANTHER" id="PTHR43047">
    <property type="entry name" value="TWO-COMPONENT HISTIDINE PROTEIN KINASE"/>
    <property type="match status" value="1"/>
</dbReference>
<evidence type="ECO:0000259" key="19">
    <source>
        <dbReference type="PROSITE" id="PS50113"/>
    </source>
</evidence>
<dbReference type="InterPro" id="IPR035965">
    <property type="entry name" value="PAS-like_dom_sf"/>
</dbReference>
<dbReference type="Gene3D" id="1.10.287.130">
    <property type="match status" value="1"/>
</dbReference>
<keyword evidence="13 16" id="KW-0472">Membrane</keyword>
<dbReference type="InterPro" id="IPR003594">
    <property type="entry name" value="HATPase_dom"/>
</dbReference>
<evidence type="ECO:0000256" key="7">
    <source>
        <dbReference type="ARBA" id="ARBA00022692"/>
    </source>
</evidence>
<dbReference type="Gene3D" id="3.30.450.40">
    <property type="match status" value="1"/>
</dbReference>
<dbReference type="GO" id="GO:0005524">
    <property type="term" value="F:ATP binding"/>
    <property type="evidence" value="ECO:0007669"/>
    <property type="project" value="UniProtKB-KW"/>
</dbReference>
<dbReference type="InterPro" id="IPR003018">
    <property type="entry name" value="GAF"/>
</dbReference>
<feature type="domain" description="PAC" evidence="19">
    <location>
        <begin position="272"/>
        <end position="324"/>
    </location>
</feature>
<evidence type="ECO:0000256" key="4">
    <source>
        <dbReference type="ARBA" id="ARBA00012438"/>
    </source>
</evidence>
<evidence type="ECO:0000259" key="17">
    <source>
        <dbReference type="PROSITE" id="PS50109"/>
    </source>
</evidence>
<dbReference type="SMART" id="SM00387">
    <property type="entry name" value="HATPase_c"/>
    <property type="match status" value="1"/>
</dbReference>
<dbReference type="EMBL" id="AESD01000328">
    <property type="protein sequence ID" value="EHJ13151.1"/>
    <property type="molecule type" value="Genomic_DNA"/>
</dbReference>
<keyword evidence="12" id="KW-0902">Two-component regulatory system</keyword>
<keyword evidence="9" id="KW-0418">Kinase</keyword>
<keyword evidence="8" id="KW-0547">Nucleotide-binding</keyword>
<dbReference type="InterPro" id="IPR004358">
    <property type="entry name" value="Sig_transdc_His_kin-like_C"/>
</dbReference>
<dbReference type="SUPFAM" id="SSF55874">
    <property type="entry name" value="ATPase domain of HSP90 chaperone/DNA topoisomerase II/histidine kinase"/>
    <property type="match status" value="1"/>
</dbReference>
<evidence type="ECO:0000256" key="6">
    <source>
        <dbReference type="ARBA" id="ARBA00022679"/>
    </source>
</evidence>
<dbReference type="CDD" id="cd00130">
    <property type="entry name" value="PAS"/>
    <property type="match status" value="1"/>
</dbReference>
<dbReference type="EC" id="2.7.13.3" evidence="4"/>
<accession>G5J3S6</accession>
<evidence type="ECO:0000256" key="14">
    <source>
        <dbReference type="ARBA" id="ARBA00074306"/>
    </source>
</evidence>
<dbReference type="InterPro" id="IPR003661">
    <property type="entry name" value="HisK_dim/P_dom"/>
</dbReference>
<evidence type="ECO:0000256" key="11">
    <source>
        <dbReference type="ARBA" id="ARBA00022989"/>
    </source>
</evidence>
<evidence type="ECO:0000256" key="16">
    <source>
        <dbReference type="SAM" id="Phobius"/>
    </source>
</evidence>
<evidence type="ECO:0000256" key="13">
    <source>
        <dbReference type="ARBA" id="ARBA00023136"/>
    </source>
</evidence>
<dbReference type="GeneID" id="88765869"/>
<reference evidence="20 21" key="1">
    <citation type="journal article" date="2011" name="Front. Microbiol.">
        <title>Two Strains of Crocosphaera watsonii with Highly Conserved Genomes are Distinguished by Strain-Specific Features.</title>
        <authorList>
            <person name="Bench S.R."/>
            <person name="Ilikchyan I.N."/>
            <person name="Tripp H.J."/>
            <person name="Zehr J.P."/>
        </authorList>
    </citation>
    <scope>NUCLEOTIDE SEQUENCE [LARGE SCALE GENOMIC DNA]</scope>
    <source>
        <strain evidence="20 21">WH 0003</strain>
    </source>
</reference>
<dbReference type="InterPro" id="IPR036097">
    <property type="entry name" value="HisK_dim/P_sf"/>
</dbReference>
<comment type="caution">
    <text evidence="20">The sequence shown here is derived from an EMBL/GenBank/DDBJ whole genome shotgun (WGS) entry which is preliminary data.</text>
</comment>
<dbReference type="PANTHER" id="PTHR43047:SF72">
    <property type="entry name" value="OSMOSENSING HISTIDINE PROTEIN KINASE SLN1"/>
    <property type="match status" value="1"/>
</dbReference>
<evidence type="ECO:0000256" key="8">
    <source>
        <dbReference type="ARBA" id="ARBA00022741"/>
    </source>
</evidence>
<dbReference type="Pfam" id="PF01590">
    <property type="entry name" value="GAF"/>
    <property type="match status" value="1"/>
</dbReference>
<evidence type="ECO:0000313" key="21">
    <source>
        <dbReference type="Proteomes" id="UP000003477"/>
    </source>
</evidence>
<dbReference type="FunFam" id="1.10.287.130:FF:000004">
    <property type="entry name" value="Ethylene receptor 1"/>
    <property type="match status" value="1"/>
</dbReference>
<evidence type="ECO:0000256" key="1">
    <source>
        <dbReference type="ARBA" id="ARBA00000085"/>
    </source>
</evidence>
<keyword evidence="5" id="KW-0597">Phosphoprotein</keyword>
<evidence type="ECO:0000313" key="20">
    <source>
        <dbReference type="EMBL" id="EHJ13151.1"/>
    </source>
</evidence>
<dbReference type="PROSITE" id="PS50113">
    <property type="entry name" value="PAC"/>
    <property type="match status" value="1"/>
</dbReference>
<dbReference type="PATRIC" id="fig|423471.3.peg.2018"/>
<evidence type="ECO:0000256" key="10">
    <source>
        <dbReference type="ARBA" id="ARBA00022840"/>
    </source>
</evidence>
<dbReference type="SMART" id="SM00065">
    <property type="entry name" value="GAF"/>
    <property type="match status" value="1"/>
</dbReference>
<evidence type="ECO:0000259" key="18">
    <source>
        <dbReference type="PROSITE" id="PS50112"/>
    </source>
</evidence>
<dbReference type="SUPFAM" id="SSF55781">
    <property type="entry name" value="GAF domain-like"/>
    <property type="match status" value="1"/>
</dbReference>
<dbReference type="SMART" id="SM00086">
    <property type="entry name" value="PAC"/>
    <property type="match status" value="1"/>
</dbReference>
<feature type="domain" description="PAS" evidence="18">
    <location>
        <begin position="195"/>
        <end position="268"/>
    </location>
</feature>
<dbReference type="GO" id="GO:0009927">
    <property type="term" value="F:histidine phosphotransfer kinase activity"/>
    <property type="evidence" value="ECO:0007669"/>
    <property type="project" value="TreeGrafter"/>
</dbReference>
<comment type="subcellular location">
    <subcellularLocation>
        <location evidence="2">Membrane</location>
    </subcellularLocation>
</comment>
<dbReference type="SMART" id="SM00388">
    <property type="entry name" value="HisKA"/>
    <property type="match status" value="1"/>
</dbReference>
<dbReference type="RefSeq" id="WP_007310442.1">
    <property type="nucleotide sequence ID" value="NZ_AESD01000328.1"/>
</dbReference>
<keyword evidence="6" id="KW-0808">Transferase</keyword>
<dbReference type="FunFam" id="3.30.565.10:FF:000010">
    <property type="entry name" value="Sensor histidine kinase RcsC"/>
    <property type="match status" value="1"/>
</dbReference>
<dbReference type="InterPro" id="IPR029016">
    <property type="entry name" value="GAF-like_dom_sf"/>
</dbReference>
<proteinExistence type="inferred from homology"/>
<dbReference type="GO" id="GO:0000155">
    <property type="term" value="F:phosphorelay sensor kinase activity"/>
    <property type="evidence" value="ECO:0007669"/>
    <property type="project" value="InterPro"/>
</dbReference>
<keyword evidence="10" id="KW-0067">ATP-binding</keyword>
<dbReference type="Pfam" id="PF00512">
    <property type="entry name" value="HisKA"/>
    <property type="match status" value="1"/>
</dbReference>
<dbReference type="Gene3D" id="3.30.565.10">
    <property type="entry name" value="Histidine kinase-like ATPase, C-terminal domain"/>
    <property type="match status" value="1"/>
</dbReference>
<evidence type="ECO:0000256" key="15">
    <source>
        <dbReference type="SAM" id="Coils"/>
    </source>
</evidence>
<name>G5J3S6_CROWT</name>
<keyword evidence="15" id="KW-0175">Coiled coil</keyword>
<dbReference type="AlphaFoldDB" id="G5J3S6"/>
<gene>
    <name evidence="20" type="ORF">CWATWH0003_2150</name>
</gene>
<dbReference type="NCBIfam" id="TIGR00229">
    <property type="entry name" value="sensory_box"/>
    <property type="match status" value="1"/>
</dbReference>
<evidence type="ECO:0000256" key="2">
    <source>
        <dbReference type="ARBA" id="ARBA00004370"/>
    </source>
</evidence>
<dbReference type="InterPro" id="IPR036890">
    <property type="entry name" value="HATPase_C_sf"/>
</dbReference>